<dbReference type="Pfam" id="PF07732">
    <property type="entry name" value="Cu-oxidase_3"/>
    <property type="match status" value="1"/>
</dbReference>
<dbReference type="Gramene" id="AET7Gv21204800.19">
    <property type="protein sequence ID" value="AET7Gv21204800.19"/>
    <property type="gene ID" value="AET7Gv21204800"/>
</dbReference>
<evidence type="ECO:0000313" key="4">
    <source>
        <dbReference type="EnsemblPlants" id="AET7Gv21204800.19"/>
    </source>
</evidence>
<evidence type="ECO:0000256" key="2">
    <source>
        <dbReference type="SAM" id="MobiDB-lite"/>
    </source>
</evidence>
<dbReference type="AlphaFoldDB" id="A0A453T2S7"/>
<reference evidence="4" key="5">
    <citation type="journal article" date="2021" name="G3 (Bethesda)">
        <title>Aegilops tauschii genome assembly Aet v5.0 features greater sequence contiguity and improved annotation.</title>
        <authorList>
            <person name="Wang L."/>
            <person name="Zhu T."/>
            <person name="Rodriguez J.C."/>
            <person name="Deal K.R."/>
            <person name="Dubcovsky J."/>
            <person name="McGuire P.E."/>
            <person name="Lux T."/>
            <person name="Spannagl M."/>
            <person name="Mayer K.F.X."/>
            <person name="Baldrich P."/>
            <person name="Meyers B.C."/>
            <person name="Huo N."/>
            <person name="Gu Y.Q."/>
            <person name="Zhou H."/>
            <person name="Devos K.M."/>
            <person name="Bennetzen J.L."/>
            <person name="Unver T."/>
            <person name="Budak H."/>
            <person name="Gulick P.J."/>
            <person name="Galiba G."/>
            <person name="Kalapos B."/>
            <person name="Nelson D.R."/>
            <person name="Li P."/>
            <person name="You F.M."/>
            <person name="Luo M.C."/>
            <person name="Dvorak J."/>
        </authorList>
    </citation>
    <scope>NUCLEOTIDE SEQUENCE [LARGE SCALE GENOMIC DNA]</scope>
    <source>
        <strain evidence="4">cv. AL8/78</strain>
    </source>
</reference>
<dbReference type="InterPro" id="IPR008972">
    <property type="entry name" value="Cupredoxin"/>
</dbReference>
<reference evidence="5" key="2">
    <citation type="journal article" date="2017" name="Nat. Plants">
        <title>The Aegilops tauschii genome reveals multiple impacts of transposons.</title>
        <authorList>
            <person name="Zhao G."/>
            <person name="Zou C."/>
            <person name="Li K."/>
            <person name="Wang K."/>
            <person name="Li T."/>
            <person name="Gao L."/>
            <person name="Zhang X."/>
            <person name="Wang H."/>
            <person name="Yang Z."/>
            <person name="Liu X."/>
            <person name="Jiang W."/>
            <person name="Mao L."/>
            <person name="Kong X."/>
            <person name="Jiao Y."/>
            <person name="Jia J."/>
        </authorList>
    </citation>
    <scope>NUCLEOTIDE SEQUENCE [LARGE SCALE GENOMIC DNA]</scope>
    <source>
        <strain evidence="5">cv. AL8/78</strain>
    </source>
</reference>
<reference evidence="5" key="1">
    <citation type="journal article" date="2014" name="Science">
        <title>Ancient hybridizations among the ancestral genomes of bread wheat.</title>
        <authorList>
            <consortium name="International Wheat Genome Sequencing Consortium,"/>
            <person name="Marcussen T."/>
            <person name="Sandve S.R."/>
            <person name="Heier L."/>
            <person name="Spannagl M."/>
            <person name="Pfeifer M."/>
            <person name="Jakobsen K.S."/>
            <person name="Wulff B.B."/>
            <person name="Steuernagel B."/>
            <person name="Mayer K.F."/>
            <person name="Olsen O.A."/>
        </authorList>
    </citation>
    <scope>NUCLEOTIDE SEQUENCE [LARGE SCALE GENOMIC DNA]</scope>
    <source>
        <strain evidence="5">cv. AL8/78</strain>
    </source>
</reference>
<dbReference type="SUPFAM" id="SSF49503">
    <property type="entry name" value="Cupredoxins"/>
    <property type="match status" value="1"/>
</dbReference>
<dbReference type="InterPro" id="IPR011707">
    <property type="entry name" value="Cu-oxidase-like_N"/>
</dbReference>
<evidence type="ECO:0000313" key="5">
    <source>
        <dbReference type="Proteomes" id="UP000015105"/>
    </source>
</evidence>
<dbReference type="GO" id="GO:0005507">
    <property type="term" value="F:copper ion binding"/>
    <property type="evidence" value="ECO:0007669"/>
    <property type="project" value="InterPro"/>
</dbReference>
<proteinExistence type="inferred from homology"/>
<feature type="region of interest" description="Disordered" evidence="2">
    <location>
        <begin position="1"/>
        <end position="24"/>
    </location>
</feature>
<organism evidence="4 5">
    <name type="scientific">Aegilops tauschii subsp. strangulata</name>
    <name type="common">Goatgrass</name>
    <dbReference type="NCBI Taxonomy" id="200361"/>
    <lineage>
        <taxon>Eukaryota</taxon>
        <taxon>Viridiplantae</taxon>
        <taxon>Streptophyta</taxon>
        <taxon>Embryophyta</taxon>
        <taxon>Tracheophyta</taxon>
        <taxon>Spermatophyta</taxon>
        <taxon>Magnoliopsida</taxon>
        <taxon>Liliopsida</taxon>
        <taxon>Poales</taxon>
        <taxon>Poaceae</taxon>
        <taxon>BOP clade</taxon>
        <taxon>Pooideae</taxon>
        <taxon>Triticodae</taxon>
        <taxon>Triticeae</taxon>
        <taxon>Triticinae</taxon>
        <taxon>Aegilops</taxon>
    </lineage>
</organism>
<feature type="compositionally biased region" description="Basic and acidic residues" evidence="2">
    <location>
        <begin position="1"/>
        <end position="12"/>
    </location>
</feature>
<dbReference type="EnsemblPlants" id="AET7Gv21204800.19">
    <property type="protein sequence ID" value="AET7Gv21204800.19"/>
    <property type="gene ID" value="AET7Gv21204800"/>
</dbReference>
<protein>
    <recommendedName>
        <fullName evidence="3">Plastocyanin-like domain-containing protein</fullName>
    </recommendedName>
</protein>
<keyword evidence="5" id="KW-1185">Reference proteome</keyword>
<comment type="similarity">
    <text evidence="1">Belongs to the multicopper oxidase family.</text>
</comment>
<reference evidence="4" key="3">
    <citation type="journal article" date="2017" name="Nature">
        <title>Genome sequence of the progenitor of the wheat D genome Aegilops tauschii.</title>
        <authorList>
            <person name="Luo M.C."/>
            <person name="Gu Y.Q."/>
            <person name="Puiu D."/>
            <person name="Wang H."/>
            <person name="Twardziok S.O."/>
            <person name="Deal K.R."/>
            <person name="Huo N."/>
            <person name="Zhu T."/>
            <person name="Wang L."/>
            <person name="Wang Y."/>
            <person name="McGuire P.E."/>
            <person name="Liu S."/>
            <person name="Long H."/>
            <person name="Ramasamy R.K."/>
            <person name="Rodriguez J.C."/>
            <person name="Van S.L."/>
            <person name="Yuan L."/>
            <person name="Wang Z."/>
            <person name="Xia Z."/>
            <person name="Xiao L."/>
            <person name="Anderson O.D."/>
            <person name="Ouyang S."/>
            <person name="Liang Y."/>
            <person name="Zimin A.V."/>
            <person name="Pertea G."/>
            <person name="Qi P."/>
            <person name="Bennetzen J.L."/>
            <person name="Dai X."/>
            <person name="Dawson M.W."/>
            <person name="Muller H.G."/>
            <person name="Kugler K."/>
            <person name="Rivarola-Duarte L."/>
            <person name="Spannagl M."/>
            <person name="Mayer K.F.X."/>
            <person name="Lu F.H."/>
            <person name="Bevan M.W."/>
            <person name="Leroy P."/>
            <person name="Li P."/>
            <person name="You F.M."/>
            <person name="Sun Q."/>
            <person name="Liu Z."/>
            <person name="Lyons E."/>
            <person name="Wicker T."/>
            <person name="Salzberg S.L."/>
            <person name="Devos K.M."/>
            <person name="Dvorak J."/>
        </authorList>
    </citation>
    <scope>NUCLEOTIDE SEQUENCE [LARGE SCALE GENOMIC DNA]</scope>
    <source>
        <strain evidence="4">cv. AL8/78</strain>
    </source>
</reference>
<sequence length="60" mass="6648">METHRSLQDLDGGRCYGMNPSSTSRPLRTTGILINMQFPGPQIDAVTNDNIVINVFNNLI</sequence>
<feature type="domain" description="Plastocyanin-like" evidence="3">
    <location>
        <begin position="28"/>
        <end position="59"/>
    </location>
</feature>
<dbReference type="Proteomes" id="UP000015105">
    <property type="component" value="Chromosome 7D"/>
</dbReference>
<evidence type="ECO:0000256" key="1">
    <source>
        <dbReference type="ARBA" id="ARBA00010609"/>
    </source>
</evidence>
<evidence type="ECO:0000259" key="3">
    <source>
        <dbReference type="Pfam" id="PF07732"/>
    </source>
</evidence>
<reference evidence="4" key="4">
    <citation type="submission" date="2019-03" db="UniProtKB">
        <authorList>
            <consortium name="EnsemblPlants"/>
        </authorList>
    </citation>
    <scope>IDENTIFICATION</scope>
</reference>
<name>A0A453T2S7_AEGTS</name>
<dbReference type="Gene3D" id="2.60.40.420">
    <property type="entry name" value="Cupredoxins - blue copper proteins"/>
    <property type="match status" value="1"/>
</dbReference>
<accession>A0A453T2S7</accession>